<dbReference type="InterPro" id="IPR021070">
    <property type="entry name" value="Killing_trait_RebB"/>
</dbReference>
<dbReference type="RefSeq" id="WP_144985245.1">
    <property type="nucleotide sequence ID" value="NZ_CP037920.1"/>
</dbReference>
<dbReference type="AlphaFoldDB" id="A0A517VV18"/>
<sequence length="77" mass="8231">MNNQQVNSQIIDAITQSNVAVLGMAPAMAMGNLYQTMANSVAMASINAVYAQQQANIMHQAATAKSVEMLLSLQKDM</sequence>
<evidence type="ECO:0000313" key="1">
    <source>
        <dbReference type="EMBL" id="QDT96849.1"/>
    </source>
</evidence>
<organism evidence="1 2">
    <name type="scientific">Gimesia aquarii</name>
    <dbReference type="NCBI Taxonomy" id="2527964"/>
    <lineage>
        <taxon>Bacteria</taxon>
        <taxon>Pseudomonadati</taxon>
        <taxon>Planctomycetota</taxon>
        <taxon>Planctomycetia</taxon>
        <taxon>Planctomycetales</taxon>
        <taxon>Planctomycetaceae</taxon>
        <taxon>Gimesia</taxon>
    </lineage>
</organism>
<proteinExistence type="predicted"/>
<reference evidence="1 2" key="1">
    <citation type="submission" date="2019-03" db="EMBL/GenBank/DDBJ databases">
        <title>Deep-cultivation of Planctomycetes and their phenomic and genomic characterization uncovers novel biology.</title>
        <authorList>
            <person name="Wiegand S."/>
            <person name="Jogler M."/>
            <person name="Boedeker C."/>
            <person name="Pinto D."/>
            <person name="Vollmers J."/>
            <person name="Rivas-Marin E."/>
            <person name="Kohn T."/>
            <person name="Peeters S.H."/>
            <person name="Heuer A."/>
            <person name="Rast P."/>
            <person name="Oberbeckmann S."/>
            <person name="Bunk B."/>
            <person name="Jeske O."/>
            <person name="Meyerdierks A."/>
            <person name="Storesund J.E."/>
            <person name="Kallscheuer N."/>
            <person name="Luecker S."/>
            <person name="Lage O.M."/>
            <person name="Pohl T."/>
            <person name="Merkel B.J."/>
            <person name="Hornburger P."/>
            <person name="Mueller R.-W."/>
            <person name="Bruemmer F."/>
            <person name="Labrenz M."/>
            <person name="Spormann A.M."/>
            <person name="Op den Camp H."/>
            <person name="Overmann J."/>
            <person name="Amann R."/>
            <person name="Jetten M.S.M."/>
            <person name="Mascher T."/>
            <person name="Medema M.H."/>
            <person name="Devos D.P."/>
            <person name="Kaster A.-K."/>
            <person name="Ovreas L."/>
            <person name="Rohde M."/>
            <person name="Galperin M.Y."/>
            <person name="Jogler C."/>
        </authorList>
    </citation>
    <scope>NUCLEOTIDE SEQUENCE [LARGE SCALE GENOMIC DNA]</scope>
    <source>
        <strain evidence="1 2">V144</strain>
    </source>
</reference>
<dbReference type="Proteomes" id="UP000318704">
    <property type="component" value="Chromosome"/>
</dbReference>
<name>A0A517VV18_9PLAN</name>
<protein>
    <submittedName>
        <fullName evidence="1">Killing trait</fullName>
    </submittedName>
</protein>
<dbReference type="Pfam" id="PF11747">
    <property type="entry name" value="RebB"/>
    <property type="match status" value="1"/>
</dbReference>
<gene>
    <name evidence="1" type="ORF">V144x_23070</name>
</gene>
<accession>A0A517VV18</accession>
<dbReference type="EMBL" id="CP037920">
    <property type="protein sequence ID" value="QDT96849.1"/>
    <property type="molecule type" value="Genomic_DNA"/>
</dbReference>
<evidence type="ECO:0000313" key="2">
    <source>
        <dbReference type="Proteomes" id="UP000318704"/>
    </source>
</evidence>
<dbReference type="KEGG" id="gaw:V144x_23070"/>